<proteinExistence type="predicted"/>
<feature type="non-terminal residue" evidence="2">
    <location>
        <position position="27"/>
    </location>
</feature>
<name>A0A381SX74_9ZZZZ</name>
<dbReference type="AlphaFoldDB" id="A0A381SX74"/>
<evidence type="ECO:0000313" key="2">
    <source>
        <dbReference type="EMBL" id="SVA08610.1"/>
    </source>
</evidence>
<feature type="compositionally biased region" description="Basic and acidic residues" evidence="1">
    <location>
        <begin position="14"/>
        <end position="27"/>
    </location>
</feature>
<evidence type="ECO:0000256" key="1">
    <source>
        <dbReference type="SAM" id="MobiDB-lite"/>
    </source>
</evidence>
<dbReference type="EMBL" id="UINC01003709">
    <property type="protein sequence ID" value="SVA08610.1"/>
    <property type="molecule type" value="Genomic_DNA"/>
</dbReference>
<reference evidence="2" key="1">
    <citation type="submission" date="2018-05" db="EMBL/GenBank/DDBJ databases">
        <authorList>
            <person name="Lanie J.A."/>
            <person name="Ng W.-L."/>
            <person name="Kazmierczak K.M."/>
            <person name="Andrzejewski T.M."/>
            <person name="Davidsen T.M."/>
            <person name="Wayne K.J."/>
            <person name="Tettelin H."/>
            <person name="Glass J.I."/>
            <person name="Rusch D."/>
            <person name="Podicherti R."/>
            <person name="Tsui H.-C.T."/>
            <person name="Winkler M.E."/>
        </authorList>
    </citation>
    <scope>NUCLEOTIDE SEQUENCE</scope>
</reference>
<accession>A0A381SX74</accession>
<sequence>MEDNNAEESIEVTSRGHSDILRGKKTL</sequence>
<feature type="compositionally biased region" description="Acidic residues" evidence="1">
    <location>
        <begin position="1"/>
        <end position="10"/>
    </location>
</feature>
<gene>
    <name evidence="2" type="ORF">METZ01_LOCUS61464</name>
</gene>
<feature type="region of interest" description="Disordered" evidence="1">
    <location>
        <begin position="1"/>
        <end position="27"/>
    </location>
</feature>
<organism evidence="2">
    <name type="scientific">marine metagenome</name>
    <dbReference type="NCBI Taxonomy" id="408172"/>
    <lineage>
        <taxon>unclassified sequences</taxon>
        <taxon>metagenomes</taxon>
        <taxon>ecological metagenomes</taxon>
    </lineage>
</organism>
<protein>
    <submittedName>
        <fullName evidence="2">Uncharacterized protein</fullName>
    </submittedName>
</protein>